<gene>
    <name evidence="6" type="ORF">V5E97_21855</name>
</gene>
<feature type="region of interest" description="Disordered" evidence="3">
    <location>
        <begin position="339"/>
        <end position="381"/>
    </location>
</feature>
<keyword evidence="2 6" id="KW-0378">Hydrolase</keyword>
<evidence type="ECO:0000256" key="2">
    <source>
        <dbReference type="ARBA" id="ARBA00022801"/>
    </source>
</evidence>
<name>A0AAU7C6I7_9BACT</name>
<feature type="chain" id="PRO_5043952490" evidence="4">
    <location>
        <begin position="24"/>
        <end position="728"/>
    </location>
</feature>
<evidence type="ECO:0000259" key="5">
    <source>
        <dbReference type="Pfam" id="PF00884"/>
    </source>
</evidence>
<dbReference type="SUPFAM" id="SSF53649">
    <property type="entry name" value="Alkaline phosphatase-like"/>
    <property type="match status" value="1"/>
</dbReference>
<feature type="domain" description="Sulfatase N-terminal" evidence="5">
    <location>
        <begin position="31"/>
        <end position="456"/>
    </location>
</feature>
<dbReference type="SUPFAM" id="SSF49899">
    <property type="entry name" value="Concanavalin A-like lectins/glucanases"/>
    <property type="match status" value="1"/>
</dbReference>
<evidence type="ECO:0000313" key="6">
    <source>
        <dbReference type="EMBL" id="XBH00997.1"/>
    </source>
</evidence>
<dbReference type="GO" id="GO:0004065">
    <property type="term" value="F:arylsulfatase activity"/>
    <property type="evidence" value="ECO:0007669"/>
    <property type="project" value="TreeGrafter"/>
</dbReference>
<accession>A0AAU7C6I7</accession>
<feature type="signal peptide" evidence="4">
    <location>
        <begin position="1"/>
        <end position="23"/>
    </location>
</feature>
<reference evidence="6" key="1">
    <citation type="submission" date="2024-05" db="EMBL/GenBank/DDBJ databases">
        <title>Planctomycetes of the genus Singulisphaera possess chitinolytic capabilities.</title>
        <authorList>
            <person name="Ivanova A."/>
        </authorList>
    </citation>
    <scope>NUCLEOTIDE SEQUENCE</scope>
    <source>
        <strain evidence="6">Ch08T</strain>
    </source>
</reference>
<dbReference type="CDD" id="cd16025">
    <property type="entry name" value="PAS_like"/>
    <property type="match status" value="1"/>
</dbReference>
<dbReference type="EC" id="3.1.6.-" evidence="6"/>
<comment type="similarity">
    <text evidence="1">Belongs to the sulfatase family.</text>
</comment>
<organism evidence="6">
    <name type="scientific">Singulisphaera sp. Ch08</name>
    <dbReference type="NCBI Taxonomy" id="3120278"/>
    <lineage>
        <taxon>Bacteria</taxon>
        <taxon>Pseudomonadati</taxon>
        <taxon>Planctomycetota</taxon>
        <taxon>Planctomycetia</taxon>
        <taxon>Isosphaerales</taxon>
        <taxon>Isosphaeraceae</taxon>
        <taxon>Singulisphaera</taxon>
    </lineage>
</organism>
<dbReference type="RefSeq" id="WP_406693680.1">
    <property type="nucleotide sequence ID" value="NZ_CP155447.1"/>
</dbReference>
<dbReference type="InterPro" id="IPR017850">
    <property type="entry name" value="Alkaline_phosphatase_core_sf"/>
</dbReference>
<dbReference type="EMBL" id="CP155447">
    <property type="protein sequence ID" value="XBH00997.1"/>
    <property type="molecule type" value="Genomic_DNA"/>
</dbReference>
<dbReference type="InterPro" id="IPR000917">
    <property type="entry name" value="Sulfatase_N"/>
</dbReference>
<proteinExistence type="inferred from homology"/>
<evidence type="ECO:0000256" key="3">
    <source>
        <dbReference type="SAM" id="MobiDB-lite"/>
    </source>
</evidence>
<dbReference type="FunFam" id="3.40.720.10:FF:000047">
    <property type="entry name" value="Arylsulfatase"/>
    <property type="match status" value="1"/>
</dbReference>
<dbReference type="Gene3D" id="3.30.1120.10">
    <property type="match status" value="1"/>
</dbReference>
<dbReference type="PANTHER" id="PTHR42693:SF53">
    <property type="entry name" value="ENDO-4-O-SULFATASE"/>
    <property type="match status" value="1"/>
</dbReference>
<evidence type="ECO:0000256" key="4">
    <source>
        <dbReference type="SAM" id="SignalP"/>
    </source>
</evidence>
<evidence type="ECO:0000256" key="1">
    <source>
        <dbReference type="ARBA" id="ARBA00008779"/>
    </source>
</evidence>
<dbReference type="Gene3D" id="3.40.720.10">
    <property type="entry name" value="Alkaline Phosphatase, subunit A"/>
    <property type="match status" value="1"/>
</dbReference>
<sequence length="728" mass="79373">MRVFRWGLVLASLGLGGSGLAAASAVDDPRPNILVIMSDDMGYSDLGSYGGEIATPNLDALASNGVRFTQFYNNARCCPTRASLLTGLYPHQAGIGHMMNDRGHDGYRGVLNQQSVTIAEALRPAGYRTYMCGKWHVTRFADAKADRASWPLGRGFEKFYGTIAGAGSYYDPATLCRQDNVITVANDPEYAPDSYYYTDAISDNAVKYLQQHGTESPQKPFFLYVAYTAAHWPMQAPEKAIAKYKGRFDAGYTEGREARLRRMKESGLIAADTALTPGSDDWNDVKDKAWEARCKEVYAAMIDTMDAGIGRIVGQLKASGQLDKTLILFLQDNGGCAENTGRSANGNGPADLKPLGPDQFQTKTSPPMQTRDGRWVKTGPEALPGPADTYIAYGRGWANVSNTPFREYKHWTHEGGISTPLIAHWPSGIRRERAGQFERQPGHLIDIMATCVDLAKADYPTERNGQRIKPREGVSLRPAFNGDSLARSEPIFWEHEGNRAVREGKWKLVAKENEPWELYDISLDRTELNNLANSQPERVKEMAAKWDAYAARADVLPLGAWRADDSAKGSFSRERHFSLKAGDRLGRSQAPAIVDQPITIRARFHASEAGDDGVIVAQGGTAHGFTLFVKSGQPRFLVRTAGSNVRIVGPKLAAGEHTVIARLDAKGTLSLDVDGKPAAAPVPGKLLTRMPVDGLEVGRDENGPVGPYQSPHAYAGKIESVVVELGGQ</sequence>
<dbReference type="InterPro" id="IPR013320">
    <property type="entry name" value="ConA-like_dom_sf"/>
</dbReference>
<feature type="compositionally biased region" description="Polar residues" evidence="3">
    <location>
        <begin position="359"/>
        <end position="368"/>
    </location>
</feature>
<dbReference type="Pfam" id="PF00884">
    <property type="entry name" value="Sulfatase"/>
    <property type="match status" value="1"/>
</dbReference>
<keyword evidence="4" id="KW-0732">Signal</keyword>
<dbReference type="PANTHER" id="PTHR42693">
    <property type="entry name" value="ARYLSULFATASE FAMILY MEMBER"/>
    <property type="match status" value="1"/>
</dbReference>
<dbReference type="AlphaFoldDB" id="A0AAU7C6I7"/>
<dbReference type="InterPro" id="IPR050738">
    <property type="entry name" value="Sulfatase"/>
</dbReference>
<protein>
    <submittedName>
        <fullName evidence="6">Arylsulfatase</fullName>
        <ecNumber evidence="6">3.1.6.-</ecNumber>
    </submittedName>
</protein>